<reference evidence="2" key="2">
    <citation type="submission" date="2017-12" db="EMBL/GenBank/DDBJ databases">
        <title>Genome sequence of the Bar-tailed Godwit (Limosa lapponica baueri).</title>
        <authorList>
            <person name="Lima N.C.B."/>
            <person name="Parody-Merino A.M."/>
            <person name="Battley P.F."/>
            <person name="Fidler A.E."/>
            <person name="Prosdocimi F."/>
        </authorList>
    </citation>
    <scope>NUCLEOTIDE SEQUENCE [LARGE SCALE GENOMIC DNA]</scope>
</reference>
<dbReference type="GO" id="GO:0003964">
    <property type="term" value="F:RNA-directed DNA polymerase activity"/>
    <property type="evidence" value="ECO:0007669"/>
    <property type="project" value="UniProtKB-KW"/>
</dbReference>
<keyword evidence="1" id="KW-0695">RNA-directed DNA polymerase</keyword>
<name>A0A2I0U6T7_LIMLA</name>
<dbReference type="OrthoDB" id="10063195at2759"/>
<sequence length="133" mass="14457">MDHLLLETVLRDMENKEVISDSQCGINKGKSCLTNLVAVYHGITALVDKGRATDIIYLDLCKGFDTVLHTVLVSKFADIDLADGPLSGYTDSGVECTFRKFGAVRGKGCHPERAGQACEVGPCEFYEVQQGKV</sequence>
<evidence type="ECO:0000313" key="1">
    <source>
        <dbReference type="EMBL" id="PKU41778.1"/>
    </source>
</evidence>
<keyword evidence="2" id="KW-1185">Reference proteome</keyword>
<protein>
    <submittedName>
        <fullName evidence="1">Rna-directed dna polymerase from mobile element jockey-like</fullName>
    </submittedName>
</protein>
<dbReference type="EMBL" id="KZ506075">
    <property type="protein sequence ID" value="PKU41778.1"/>
    <property type="molecule type" value="Genomic_DNA"/>
</dbReference>
<accession>A0A2I0U6T7</accession>
<keyword evidence="1" id="KW-0548">Nucleotidyltransferase</keyword>
<keyword evidence="1" id="KW-0808">Transferase</keyword>
<organism evidence="1 2">
    <name type="scientific">Limosa lapponica baueri</name>
    <dbReference type="NCBI Taxonomy" id="1758121"/>
    <lineage>
        <taxon>Eukaryota</taxon>
        <taxon>Metazoa</taxon>
        <taxon>Chordata</taxon>
        <taxon>Craniata</taxon>
        <taxon>Vertebrata</taxon>
        <taxon>Euteleostomi</taxon>
        <taxon>Archelosauria</taxon>
        <taxon>Archosauria</taxon>
        <taxon>Dinosauria</taxon>
        <taxon>Saurischia</taxon>
        <taxon>Theropoda</taxon>
        <taxon>Coelurosauria</taxon>
        <taxon>Aves</taxon>
        <taxon>Neognathae</taxon>
        <taxon>Neoaves</taxon>
        <taxon>Charadriiformes</taxon>
        <taxon>Scolopacidae</taxon>
        <taxon>Limosa</taxon>
    </lineage>
</organism>
<dbReference type="Proteomes" id="UP000233556">
    <property type="component" value="Unassembled WGS sequence"/>
</dbReference>
<proteinExistence type="predicted"/>
<reference evidence="2" key="1">
    <citation type="submission" date="2017-11" db="EMBL/GenBank/DDBJ databases">
        <authorList>
            <person name="Lima N.C."/>
            <person name="Parody-Merino A.M."/>
            <person name="Battley P.F."/>
            <person name="Fidler A.E."/>
            <person name="Prosdocimi F."/>
        </authorList>
    </citation>
    <scope>NUCLEOTIDE SEQUENCE [LARGE SCALE GENOMIC DNA]</scope>
</reference>
<evidence type="ECO:0000313" key="2">
    <source>
        <dbReference type="Proteomes" id="UP000233556"/>
    </source>
</evidence>
<gene>
    <name evidence="1" type="ORF">llap_7920</name>
</gene>
<dbReference type="AlphaFoldDB" id="A0A2I0U6T7"/>